<dbReference type="SUPFAM" id="SSF53850">
    <property type="entry name" value="Periplasmic binding protein-like II"/>
    <property type="match status" value="1"/>
</dbReference>
<dbReference type="FunFam" id="3.90.76.10:FF:000001">
    <property type="entry name" value="Oligopeptide ABC transporter substrate-binding protein"/>
    <property type="match status" value="1"/>
</dbReference>
<evidence type="ECO:0000256" key="1">
    <source>
        <dbReference type="ARBA" id="ARBA00004418"/>
    </source>
</evidence>
<dbReference type="PANTHER" id="PTHR30290">
    <property type="entry name" value="PERIPLASMIC BINDING COMPONENT OF ABC TRANSPORTER"/>
    <property type="match status" value="1"/>
</dbReference>
<evidence type="ECO:0000256" key="2">
    <source>
        <dbReference type="ARBA" id="ARBA00005695"/>
    </source>
</evidence>
<dbReference type="CDD" id="cd08504">
    <property type="entry name" value="PBP2_OppA"/>
    <property type="match status" value="1"/>
</dbReference>
<dbReference type="Pfam" id="PF00496">
    <property type="entry name" value="SBP_bac_5"/>
    <property type="match status" value="1"/>
</dbReference>
<comment type="subcellular location">
    <subcellularLocation>
        <location evidence="1">Periplasm</location>
    </subcellularLocation>
</comment>
<evidence type="ECO:0000259" key="6">
    <source>
        <dbReference type="Pfam" id="PF00496"/>
    </source>
</evidence>
<protein>
    <submittedName>
        <fullName evidence="7">Oligopeptide ABC transporter substrate-binding protein OppA</fullName>
    </submittedName>
</protein>
<dbReference type="Gene3D" id="3.40.190.10">
    <property type="entry name" value="Periplasmic binding protein-like II"/>
    <property type="match status" value="1"/>
</dbReference>
<dbReference type="Gene3D" id="3.10.105.10">
    <property type="entry name" value="Dipeptide-binding Protein, Domain 3"/>
    <property type="match status" value="1"/>
</dbReference>
<feature type="chain" id="PRO_5012841841" evidence="5">
    <location>
        <begin position="24"/>
        <end position="539"/>
    </location>
</feature>
<dbReference type="GO" id="GO:0030288">
    <property type="term" value="C:outer membrane-bounded periplasmic space"/>
    <property type="evidence" value="ECO:0007669"/>
    <property type="project" value="TreeGrafter"/>
</dbReference>
<evidence type="ECO:0000256" key="3">
    <source>
        <dbReference type="ARBA" id="ARBA00022448"/>
    </source>
</evidence>
<evidence type="ECO:0000256" key="4">
    <source>
        <dbReference type="ARBA" id="ARBA00022729"/>
    </source>
</evidence>
<dbReference type="Proteomes" id="UP000186894">
    <property type="component" value="Unassembled WGS sequence"/>
</dbReference>
<dbReference type="STRING" id="1867956.BJF95_14780"/>
<dbReference type="AlphaFoldDB" id="A0A1Q8ZVQ1"/>
<evidence type="ECO:0000313" key="8">
    <source>
        <dbReference type="Proteomes" id="UP000186894"/>
    </source>
</evidence>
<keyword evidence="8" id="KW-1185">Reference proteome</keyword>
<dbReference type="PIRSF" id="PIRSF002741">
    <property type="entry name" value="MppA"/>
    <property type="match status" value="1"/>
</dbReference>
<dbReference type="FunFam" id="3.10.105.10:FF:000001">
    <property type="entry name" value="Oligopeptide ABC transporter, oligopeptide-binding protein"/>
    <property type="match status" value="1"/>
</dbReference>
<accession>A0A1Q8ZVQ1</accession>
<dbReference type="InterPro" id="IPR030678">
    <property type="entry name" value="Peptide/Ni-bd"/>
</dbReference>
<reference evidence="7 8" key="1">
    <citation type="submission" date="2016-09" db="EMBL/GenBank/DDBJ databases">
        <title>Rhizobium oryziradicis sp. nov., isolated from the root of rice.</title>
        <authorList>
            <person name="Zhao J."/>
            <person name="Zhang X."/>
        </authorList>
    </citation>
    <scope>NUCLEOTIDE SEQUENCE [LARGE SCALE GENOMIC DNA]</scope>
    <source>
        <strain evidence="7 8">N19</strain>
    </source>
</reference>
<dbReference type="PANTHER" id="PTHR30290:SF10">
    <property type="entry name" value="PERIPLASMIC OLIGOPEPTIDE-BINDING PROTEIN-RELATED"/>
    <property type="match status" value="1"/>
</dbReference>
<feature type="signal peptide" evidence="5">
    <location>
        <begin position="1"/>
        <end position="23"/>
    </location>
</feature>
<dbReference type="InterPro" id="IPR039424">
    <property type="entry name" value="SBP_5"/>
</dbReference>
<evidence type="ECO:0000313" key="7">
    <source>
        <dbReference type="EMBL" id="OLP45978.1"/>
    </source>
</evidence>
<comment type="similarity">
    <text evidence="2">Belongs to the bacterial solute-binding protein 5 family.</text>
</comment>
<organism evidence="7 8">
    <name type="scientific">Rhizobium oryziradicis</name>
    <dbReference type="NCBI Taxonomy" id="1867956"/>
    <lineage>
        <taxon>Bacteria</taxon>
        <taxon>Pseudomonadati</taxon>
        <taxon>Pseudomonadota</taxon>
        <taxon>Alphaproteobacteria</taxon>
        <taxon>Hyphomicrobiales</taxon>
        <taxon>Rhizobiaceae</taxon>
        <taxon>Rhizobium/Agrobacterium group</taxon>
        <taxon>Rhizobium</taxon>
    </lineage>
</organism>
<dbReference type="EMBL" id="MKIM01000023">
    <property type="protein sequence ID" value="OLP45978.1"/>
    <property type="molecule type" value="Genomic_DNA"/>
</dbReference>
<comment type="caution">
    <text evidence="7">The sequence shown here is derived from an EMBL/GenBank/DDBJ whole genome shotgun (WGS) entry which is preliminary data.</text>
</comment>
<name>A0A1Q8ZVQ1_9HYPH</name>
<keyword evidence="3" id="KW-0813">Transport</keyword>
<proteinExistence type="inferred from homology"/>
<dbReference type="GO" id="GO:0043190">
    <property type="term" value="C:ATP-binding cassette (ABC) transporter complex"/>
    <property type="evidence" value="ECO:0007669"/>
    <property type="project" value="InterPro"/>
</dbReference>
<evidence type="ECO:0000256" key="5">
    <source>
        <dbReference type="SAM" id="SignalP"/>
    </source>
</evidence>
<dbReference type="Gene3D" id="3.90.76.10">
    <property type="entry name" value="Dipeptide-binding Protein, Domain 1"/>
    <property type="match status" value="1"/>
</dbReference>
<dbReference type="GO" id="GO:0015833">
    <property type="term" value="P:peptide transport"/>
    <property type="evidence" value="ECO:0007669"/>
    <property type="project" value="TreeGrafter"/>
</dbReference>
<gene>
    <name evidence="7" type="ORF">BJF95_14780</name>
</gene>
<dbReference type="GO" id="GO:1904680">
    <property type="term" value="F:peptide transmembrane transporter activity"/>
    <property type="evidence" value="ECO:0007669"/>
    <property type="project" value="TreeGrafter"/>
</dbReference>
<dbReference type="InterPro" id="IPR000914">
    <property type="entry name" value="SBP_5_dom"/>
</dbReference>
<feature type="domain" description="Solute-binding protein family 5" evidence="6">
    <location>
        <begin position="80"/>
        <end position="462"/>
    </location>
</feature>
<sequence>MKLKKILLLTTCLAFSLNGLAFADTGMKNGEKLAENQNYTYRELDSFKTLDPQLNADTSGSDVIRNLFETLMNEDSQGNLVPGAASSFDVSSDKLTYTFHLRPEAKWSDGTPVTANDFVYAWQRLADPKTASEYASYLEMMQVENTKDIIAGKKPPQDLGVKAVDDHTFQVKLIAPIPYFVKMTVNASMAPVKKSVIDKFGDDWTKPGNLVGNGAYVLSEHVPGEKLVMKRNPNYWHNANTGLDIVTALIINDSNQAMTRYLAGEVDKTDIPAGQYPRLKKEYPDQAISTPKSCTYTYLFNVSEKGPAALKDVRVRQALSYAINRDVIVNNVLQGGQKPAYNWVHWATAGFKMPDIPAAHMSQKERDEKAVELLKEAGYSPSHPLNLTLSYNTDEGHKKIAIAVAQFWKKVGVNLTLTNMEWKVLTDKLNHQDFDVARYAWCGDYNEASTYLDVFTTTSSNNYVKYSNPAYDKLMSEAKSAADPQPLYTQAEEILAKDAPQAPIYQYSAVMMLKPDIHGYPEKSVMGNWYAKDMYRVAK</sequence>
<keyword evidence="4 5" id="KW-0732">Signal</keyword>